<sequence>MNALKNLHKAGKPPRIAYRGVSTILGVVTLVTFGAERFLYETAGQSLGELPAYVMGGVLLVVGVSAYYASVNGQDIRTAILLSLGPVGGLLVYLIGYHLVLPPSTDSPTWLLFLAFAGGLLAIGTVAHICGRLIKRAF</sequence>
<organism evidence="2 3">
    <name type="scientific">Haloferax profundi</name>
    <dbReference type="NCBI Taxonomy" id="1544718"/>
    <lineage>
        <taxon>Archaea</taxon>
        <taxon>Methanobacteriati</taxon>
        <taxon>Methanobacteriota</taxon>
        <taxon>Stenosarchaea group</taxon>
        <taxon>Halobacteria</taxon>
        <taxon>Halobacteriales</taxon>
        <taxon>Haloferacaceae</taxon>
        <taxon>Haloferax</taxon>
    </lineage>
</organism>
<dbReference type="OrthoDB" id="346211at2157"/>
<feature type="transmembrane region" description="Helical" evidence="1">
    <location>
        <begin position="78"/>
        <end position="99"/>
    </location>
</feature>
<comment type="caution">
    <text evidence="2">The sequence shown here is derived from an EMBL/GenBank/DDBJ whole genome shotgun (WGS) entry which is preliminary data.</text>
</comment>
<keyword evidence="1" id="KW-0812">Transmembrane</keyword>
<dbReference type="EMBL" id="LOPV01000081">
    <property type="protein sequence ID" value="KTG30222.1"/>
    <property type="molecule type" value="Genomic_DNA"/>
</dbReference>
<feature type="transmembrane region" description="Helical" evidence="1">
    <location>
        <begin position="52"/>
        <end position="71"/>
    </location>
</feature>
<keyword evidence="1" id="KW-1133">Transmembrane helix</keyword>
<dbReference type="Proteomes" id="UP000053157">
    <property type="component" value="Unassembled WGS sequence"/>
</dbReference>
<feature type="transmembrane region" description="Helical" evidence="1">
    <location>
        <begin position="111"/>
        <end position="134"/>
    </location>
</feature>
<proteinExistence type="predicted"/>
<keyword evidence="3" id="KW-1185">Reference proteome</keyword>
<feature type="transmembrane region" description="Helical" evidence="1">
    <location>
        <begin position="21"/>
        <end position="40"/>
    </location>
</feature>
<dbReference type="AlphaFoldDB" id="A0A0W1SUY3"/>
<protein>
    <submittedName>
        <fullName evidence="2">Uncharacterized protein</fullName>
    </submittedName>
</protein>
<evidence type="ECO:0000256" key="1">
    <source>
        <dbReference type="SAM" id="Phobius"/>
    </source>
</evidence>
<gene>
    <name evidence="2" type="ORF">AUR66_08860</name>
</gene>
<reference evidence="2 3" key="1">
    <citation type="submission" date="2015-12" db="EMBL/GenBank/DDBJ databases">
        <title>Haloferax profundi sp. nov. isolated from the Discovery deep brine-seawater interface in the Red Sea.</title>
        <authorList>
            <person name="Zhang G."/>
            <person name="Stingl U."/>
            <person name="Rashid M."/>
        </authorList>
    </citation>
    <scope>NUCLEOTIDE SEQUENCE [LARGE SCALE GENOMIC DNA]</scope>
    <source>
        <strain evidence="2 3">SB29</strain>
    </source>
</reference>
<keyword evidence="1" id="KW-0472">Membrane</keyword>
<accession>A0A0W1SUY3</accession>
<evidence type="ECO:0000313" key="3">
    <source>
        <dbReference type="Proteomes" id="UP000053157"/>
    </source>
</evidence>
<evidence type="ECO:0000313" key="2">
    <source>
        <dbReference type="EMBL" id="KTG30222.1"/>
    </source>
</evidence>
<dbReference type="RefSeq" id="WP_058571183.1">
    <property type="nucleotide sequence ID" value="NZ_LOPV01000081.1"/>
</dbReference>
<name>A0A0W1SUY3_9EURY</name>